<accession>A0ABR3G4M3</accession>
<evidence type="ECO:0000313" key="2">
    <source>
        <dbReference type="Proteomes" id="UP001447188"/>
    </source>
</evidence>
<dbReference type="EMBL" id="JBBBZM010000347">
    <property type="protein sequence ID" value="KAL0630890.1"/>
    <property type="molecule type" value="Genomic_DNA"/>
</dbReference>
<gene>
    <name evidence="1" type="ORF">Q9L58_010254</name>
</gene>
<reference evidence="1 2" key="1">
    <citation type="submission" date="2024-02" db="EMBL/GenBank/DDBJ databases">
        <title>Discinaceae phylogenomics.</title>
        <authorList>
            <person name="Dirks A.C."/>
            <person name="James T.Y."/>
        </authorList>
    </citation>
    <scope>NUCLEOTIDE SEQUENCE [LARGE SCALE GENOMIC DNA]</scope>
    <source>
        <strain evidence="1 2">ACD0624</strain>
    </source>
</reference>
<evidence type="ECO:0000313" key="1">
    <source>
        <dbReference type="EMBL" id="KAL0630890.1"/>
    </source>
</evidence>
<feature type="non-terminal residue" evidence="1">
    <location>
        <position position="78"/>
    </location>
</feature>
<protein>
    <submittedName>
        <fullName evidence="1">Uncharacterized protein</fullName>
    </submittedName>
</protein>
<name>A0ABR3G4M3_9PEZI</name>
<sequence length="78" mass="8972">MGAEKFAARAVMHEAGEDHLRKETKRIMEKREPDTNRINTTAACVLEKGEVLMELKHKRDIAETKIAKRPKERNTGTR</sequence>
<keyword evidence="2" id="KW-1185">Reference proteome</keyword>
<proteinExistence type="predicted"/>
<comment type="caution">
    <text evidence="1">The sequence shown here is derived from an EMBL/GenBank/DDBJ whole genome shotgun (WGS) entry which is preliminary data.</text>
</comment>
<organism evidence="1 2">
    <name type="scientific">Discina gigas</name>
    <dbReference type="NCBI Taxonomy" id="1032678"/>
    <lineage>
        <taxon>Eukaryota</taxon>
        <taxon>Fungi</taxon>
        <taxon>Dikarya</taxon>
        <taxon>Ascomycota</taxon>
        <taxon>Pezizomycotina</taxon>
        <taxon>Pezizomycetes</taxon>
        <taxon>Pezizales</taxon>
        <taxon>Discinaceae</taxon>
        <taxon>Discina</taxon>
    </lineage>
</organism>
<dbReference type="Proteomes" id="UP001447188">
    <property type="component" value="Unassembled WGS sequence"/>
</dbReference>